<reference evidence="2 3" key="1">
    <citation type="submission" date="2015-03" db="EMBL/GenBank/DDBJ databases">
        <authorList>
            <person name="Morales-Cruz A."/>
            <person name="Amrine K.C."/>
            <person name="Cantu D."/>
        </authorList>
    </citation>
    <scope>NUCLEOTIDE SEQUENCE [LARGE SCALE GENOMIC DNA]</scope>
    <source>
        <strain evidence="2">DS831</strain>
    </source>
</reference>
<dbReference type="Proteomes" id="UP000034182">
    <property type="component" value="Unassembled WGS sequence"/>
</dbReference>
<proteinExistence type="predicted"/>
<organism evidence="2 3">
    <name type="scientific">Diplodia seriata</name>
    <dbReference type="NCBI Taxonomy" id="420778"/>
    <lineage>
        <taxon>Eukaryota</taxon>
        <taxon>Fungi</taxon>
        <taxon>Dikarya</taxon>
        <taxon>Ascomycota</taxon>
        <taxon>Pezizomycotina</taxon>
        <taxon>Dothideomycetes</taxon>
        <taxon>Dothideomycetes incertae sedis</taxon>
        <taxon>Botryosphaeriales</taxon>
        <taxon>Botryosphaeriaceae</taxon>
        <taxon>Diplodia</taxon>
    </lineage>
</organism>
<dbReference type="InterPro" id="IPR022742">
    <property type="entry name" value="Hydrolase_4"/>
</dbReference>
<evidence type="ECO:0000259" key="1">
    <source>
        <dbReference type="Pfam" id="PF12146"/>
    </source>
</evidence>
<dbReference type="PANTHER" id="PTHR46331">
    <property type="entry name" value="VALACYCLOVIR HYDROLASE"/>
    <property type="match status" value="1"/>
</dbReference>
<evidence type="ECO:0000313" key="2">
    <source>
        <dbReference type="EMBL" id="KKY18581.1"/>
    </source>
</evidence>
<keyword evidence="2" id="KW-0808">Transferase</keyword>
<dbReference type="GO" id="GO:0017171">
    <property type="term" value="F:serine hydrolase activity"/>
    <property type="evidence" value="ECO:0007669"/>
    <property type="project" value="TreeGrafter"/>
</dbReference>
<evidence type="ECO:0000313" key="3">
    <source>
        <dbReference type="Proteomes" id="UP000034182"/>
    </source>
</evidence>
<dbReference type="GO" id="GO:0016740">
    <property type="term" value="F:transferase activity"/>
    <property type="evidence" value="ECO:0007669"/>
    <property type="project" value="UniProtKB-KW"/>
</dbReference>
<sequence length="284" mass="30012">MPYLQVPGANLWYEATGTGPYLLLIPGADGRGAIFAAALPHLSRHFTVITWDRRGFSSSHPVGPQDLSARLATDADDAHRLLQHVAGDNTTTTTTTTTPPAFVMGTSSGAIVAMSLLAAYPASIARLIAHEPPAFAVLPAPHRAAATTGVERIYAEYRARGPGAAMHIFTSAEAGLAGAKDGAHMRAQMDGARSHELRANALWWFEFELRQYTGADVDVEGLRRAAERFVPVVGRDSVDGPGLAPVKAVAGEVGREVGTVAGAHLGFVTDAEEWAESLRGLLLD</sequence>
<dbReference type="PANTHER" id="PTHR46331:SF2">
    <property type="entry name" value="VALACYCLOVIR HYDROLASE"/>
    <property type="match status" value="1"/>
</dbReference>
<dbReference type="SUPFAM" id="SSF53474">
    <property type="entry name" value="alpha/beta-Hydrolases"/>
    <property type="match status" value="1"/>
</dbReference>
<dbReference type="Pfam" id="PF12146">
    <property type="entry name" value="Hydrolase_4"/>
    <property type="match status" value="1"/>
</dbReference>
<accession>A0A0G2E8A3</accession>
<dbReference type="InterPro" id="IPR029058">
    <property type="entry name" value="AB_hydrolase_fold"/>
</dbReference>
<dbReference type="AlphaFoldDB" id="A0A0G2E8A3"/>
<gene>
    <name evidence="2" type="ORF">UCDDS831_g05861</name>
</gene>
<comment type="caution">
    <text evidence="2">The sequence shown here is derived from an EMBL/GenBank/DDBJ whole genome shotgun (WGS) entry which is preliminary data.</text>
</comment>
<feature type="domain" description="Serine aminopeptidase S33" evidence="1">
    <location>
        <begin position="44"/>
        <end position="138"/>
    </location>
</feature>
<dbReference type="EMBL" id="LAQI01000124">
    <property type="protein sequence ID" value="KKY18581.1"/>
    <property type="molecule type" value="Genomic_DNA"/>
</dbReference>
<name>A0A0G2E8A3_9PEZI</name>
<reference evidence="2 3" key="2">
    <citation type="submission" date="2015-05" db="EMBL/GenBank/DDBJ databases">
        <title>Distinctive expansion of gene families associated with plant cell wall degradation and secondary metabolism in the genomes of grapevine trunk pathogens.</title>
        <authorList>
            <person name="Lawrence D.P."/>
            <person name="Travadon R."/>
            <person name="Rolshausen P.E."/>
            <person name="Baumgartner K."/>
        </authorList>
    </citation>
    <scope>NUCLEOTIDE SEQUENCE [LARGE SCALE GENOMIC DNA]</scope>
    <source>
        <strain evidence="2">DS831</strain>
    </source>
</reference>
<protein>
    <submittedName>
        <fullName evidence="2">Putative acetyltransferase esterase</fullName>
    </submittedName>
</protein>
<dbReference type="Gene3D" id="3.40.50.1820">
    <property type="entry name" value="alpha/beta hydrolase"/>
    <property type="match status" value="1"/>
</dbReference>